<reference evidence="12" key="1">
    <citation type="submission" date="2018-10" db="EMBL/GenBank/DDBJ databases">
        <title>FDA dAtabase for Regulatory Grade micrObial Sequences (FDA-ARGOS): Supporting development and validation of Infectious Disease Dx tests.</title>
        <authorList>
            <person name="Kerrigan L."/>
            <person name="Tallon L."/>
            <person name="Sadzewicz L."/>
            <person name="Sengamalay N."/>
            <person name="Ott S."/>
            <person name="Godinez A."/>
            <person name="Nagaraj S."/>
            <person name="Vavikolanu K."/>
            <person name="Nadendla S."/>
            <person name="George J."/>
            <person name="Sichtig H."/>
        </authorList>
    </citation>
    <scope>NUCLEOTIDE SEQUENCE [LARGE SCALE GENOMIC DNA]</scope>
    <source>
        <strain evidence="12">FDAARGOS_311</strain>
    </source>
</reference>
<dbReference type="InterPro" id="IPR012340">
    <property type="entry name" value="NA-bd_OB-fold"/>
</dbReference>
<evidence type="ECO:0000256" key="7">
    <source>
        <dbReference type="ARBA" id="ARBA00022840"/>
    </source>
</evidence>
<dbReference type="SUPFAM" id="SSF50249">
    <property type="entry name" value="Nucleic acid-binding proteins"/>
    <property type="match status" value="1"/>
</dbReference>
<dbReference type="VEuPathDB" id="FungiDB:M747DRAFT_275346"/>
<feature type="region of interest" description="Disordered" evidence="9">
    <location>
        <begin position="356"/>
        <end position="378"/>
    </location>
</feature>
<sequence>MIFEEQRFIHEDLERLEQAIADRVAEEPRNIRDRLARDHEVAHFLKRIEDQSKRLLDIYKDADGAREKEIQTISTGDQFEEFYKQLDEIKDFHKRYPNEPVENLERAYKRRQPGEGEVTGMEIDNLFTGEEGYGQFLDLTTLHEDYLNLPGVKRLSYVQYLDIFDAFTPPQLPIKRNNKLSDRYFKYVGELANYLESFIKKVKPLQDLDKLFASFDEEFEKQWTANQVPGWTEEVAENGNQGPKTEGSGEGIWCADCEREFKNENVYKNHLTGKKHIRAAEARKAAGDTGAKPAAPATNGASSVAHRLKERAVAEREHRVRSLTQVLQPERVATRMNVERRQGMTERERQMELEALLNESENPGGDRAGDQSDEDDEDRIYNPLKLPLAWDGKPIPYWLYKLHGLGVEYPCEICGNFVYMGRRAFDKHFSEALHIFGLKCLGITSNTNLFREITRIEDAIRLWEKLEQDRKKDRDNRDNVVQMEDAEGNVMPERIYLDRARRGYYHYMGFKFARLCDLLSALEDNRILKAAHEAKVVNPDIRAVSRWFAQNDKQIHDKDTDQLALLSCMFPEKRTDRVYWLQDTSLAKIIARCLLLGCSRRQELERWRVSGGVDLGQCVENVMRQAENHVTNGQDVTVEEIDKALAEIASRCKFSGPRVRRQRTAVKVDQTLSSLYRRLSSRDAKWLTRMILKSYSPVSLPTNMILKRFHFLLPHLLLFQDSFERALSVLGTSPIRHFPPQPEPALAKDLGFIALGHLSPAVGVKIGRPEYYKARSIKHCCRMVGNRRMSIERKYDGEYCQIHIDLSKDSNWIQIFSKSGKDSTADRAGIHQVINESLNLRRPGCKVSRRCILEGELLVWSDKHGKIADFHKLRKFISRSGTFIGTESDSPPQPYEHLMIVFFDILLIDDNVCLRLPHRERRLLLKDIIEPIPGRADISEQWVVDFSHHGGQSRLESVFHKGIDERWEGFVLKACEDPYFTIFSDDKDNPSFGRWIKLKKDYIPGLGDTVDLAIIGARYNSRDAMAIKQVKKLLWTEFFIGCLVNEEMVVQCGAIPKFRVLDVINHKCMHVRFMQFLNQYGEFCARSPDSEHGFNLEYGESVVNPMDVVFKTPFVVEMLGSGFEKPSGARYYTLRFPRILKVLSDRSFEDAASYRELQLLAETARTVLDEDPGTHEYEAAKRMKLRDCTECTPEGSQSFQTTQSPCLQSSTTAKDDSGNGAFVSLPNKASNAPDALPGSTRQTKRRRESSAMQRTIPIHVDLNRDPSPPVGHSVCGNYLTDNENLSSHAAGQRKNSTQPTDSSDAEKASRTCRMPSPLTSLDKLQKHSLPVYTPLHCHIGSNASREICNRHQLGDEVVTAHLGQKPIRRILSPLLHRLIYVHHGISSDHMAVSQSIPNAWNIAPTLKEFVRSLTRLESRTHPRTSNPHAVSHYTACGLAMIPGKEDALCTVLPDLIKSIGNAFQSHKSNSHHHGGKVFILDSSFLKLKISNYDTAICPGQTWEDISKVFFYACVSWTFNGTTGCDTFEKYQVGECDALYTRPKITVSFDRRELGRLEEIFRTETPNTYTI</sequence>
<evidence type="ECO:0000256" key="3">
    <source>
        <dbReference type="ARBA" id="ARBA00022723"/>
    </source>
</evidence>
<dbReference type="Gene3D" id="2.40.50.140">
    <property type="entry name" value="Nucleic acid-binding proteins"/>
    <property type="match status" value="1"/>
</dbReference>
<dbReference type="InterPro" id="IPR012310">
    <property type="entry name" value="DNA_ligase_ATP-dep_cent"/>
</dbReference>
<evidence type="ECO:0000256" key="1">
    <source>
        <dbReference type="ARBA" id="ARBA00007572"/>
    </source>
</evidence>
<dbReference type="PANTHER" id="PTHR45997:SF2">
    <property type="entry name" value="ATP DEPENDENT DNA LIGASE DOMAIN PROTEIN (AFU_ORTHOLOGUE AFUA_5G02430)"/>
    <property type="match status" value="1"/>
</dbReference>
<evidence type="ECO:0000256" key="2">
    <source>
        <dbReference type="ARBA" id="ARBA00022598"/>
    </source>
</evidence>
<keyword evidence="8" id="KW-0539">Nucleus</keyword>
<dbReference type="VEuPathDB" id="FungiDB:An02g10380"/>
<dbReference type="GO" id="GO:0006303">
    <property type="term" value="P:double-strand break repair via nonhomologous end joining"/>
    <property type="evidence" value="ECO:0007669"/>
    <property type="project" value="TreeGrafter"/>
</dbReference>
<dbReference type="SUPFAM" id="SSF57667">
    <property type="entry name" value="beta-beta-alpha zinc fingers"/>
    <property type="match status" value="1"/>
</dbReference>
<dbReference type="GO" id="GO:0005681">
    <property type="term" value="C:spliceosomal complex"/>
    <property type="evidence" value="ECO:0007669"/>
    <property type="project" value="InterPro"/>
</dbReference>
<dbReference type="Pfam" id="PF11931">
    <property type="entry name" value="SF3a60_Prp9_C"/>
    <property type="match status" value="1"/>
</dbReference>
<dbReference type="InterPro" id="IPR031774">
    <property type="entry name" value="SF3A3_dom"/>
</dbReference>
<feature type="domain" description="ATP-dependent DNA ligase family profile" evidence="10">
    <location>
        <begin position="900"/>
        <end position="1044"/>
    </location>
</feature>
<dbReference type="Proteomes" id="UP000197666">
    <property type="component" value="Unassembled WGS sequence"/>
</dbReference>
<evidence type="ECO:0000313" key="12">
    <source>
        <dbReference type="Proteomes" id="UP000197666"/>
    </source>
</evidence>
<dbReference type="GO" id="GO:0006310">
    <property type="term" value="P:DNA recombination"/>
    <property type="evidence" value="ECO:0007669"/>
    <property type="project" value="InterPro"/>
</dbReference>
<dbReference type="VEuPathDB" id="FungiDB:ATCC64974_54310"/>
<protein>
    <submittedName>
        <fullName evidence="11">Major Facilitator Superfamily protein</fullName>
    </submittedName>
</protein>
<dbReference type="CDD" id="cd08039">
    <property type="entry name" value="Adenylation_DNA_ligase_Fungal"/>
    <property type="match status" value="1"/>
</dbReference>
<gene>
    <name evidence="11" type="ORF">CAN33_005760</name>
</gene>
<dbReference type="InterPro" id="IPR013087">
    <property type="entry name" value="Znf_C2H2_type"/>
</dbReference>
<dbReference type="InterPro" id="IPR024598">
    <property type="entry name" value="SF3a60/Prp9_C"/>
</dbReference>
<dbReference type="InterPro" id="IPR021966">
    <property type="entry name" value="SF3a60_bindingd"/>
</dbReference>
<dbReference type="Gene3D" id="3.30.470.30">
    <property type="entry name" value="DNA ligase/mRNA capping enzyme"/>
    <property type="match status" value="1"/>
</dbReference>
<feature type="region of interest" description="Disordered" evidence="9">
    <location>
        <begin position="281"/>
        <end position="304"/>
    </location>
</feature>
<dbReference type="GO" id="GO:0005524">
    <property type="term" value="F:ATP binding"/>
    <property type="evidence" value="ECO:0007669"/>
    <property type="project" value="UniProtKB-KW"/>
</dbReference>
<evidence type="ECO:0000256" key="9">
    <source>
        <dbReference type="SAM" id="MobiDB-lite"/>
    </source>
</evidence>
<proteinExistence type="inferred from homology"/>
<keyword evidence="2" id="KW-0436">Ligase</keyword>
<evidence type="ECO:0000313" key="11">
    <source>
        <dbReference type="EMBL" id="TPR08753.1"/>
    </source>
</evidence>
<dbReference type="VEuPathDB" id="FungiDB:ASPNIDRAFT2_1215424"/>
<dbReference type="Pfam" id="PF12108">
    <property type="entry name" value="SF3a60_bindingd"/>
    <property type="match status" value="1"/>
</dbReference>
<dbReference type="SUPFAM" id="SSF56091">
    <property type="entry name" value="DNA ligase/mRNA capping enzyme, catalytic domain"/>
    <property type="match status" value="1"/>
</dbReference>
<feature type="compositionally biased region" description="Polar residues" evidence="9">
    <location>
        <begin position="1194"/>
        <end position="1212"/>
    </location>
</feature>
<organism evidence="11 12">
    <name type="scientific">Aspergillus niger</name>
    <dbReference type="NCBI Taxonomy" id="5061"/>
    <lineage>
        <taxon>Eukaryota</taxon>
        <taxon>Fungi</taxon>
        <taxon>Dikarya</taxon>
        <taxon>Ascomycota</taxon>
        <taxon>Pezizomycotina</taxon>
        <taxon>Eurotiomycetes</taxon>
        <taxon>Eurotiomycetidae</taxon>
        <taxon>Eurotiales</taxon>
        <taxon>Aspergillaceae</taxon>
        <taxon>Aspergillus</taxon>
        <taxon>Aspergillus subgen. Circumdati</taxon>
    </lineage>
</organism>
<evidence type="ECO:0000256" key="4">
    <source>
        <dbReference type="ARBA" id="ARBA00022741"/>
    </source>
</evidence>
<dbReference type="InterPro" id="IPR012308">
    <property type="entry name" value="DNA_ligase_ATP-dep_N"/>
</dbReference>
<dbReference type="Pfam" id="PF16837">
    <property type="entry name" value="SF3A3"/>
    <property type="match status" value="1"/>
</dbReference>
<dbReference type="GO" id="GO:0006297">
    <property type="term" value="P:nucleotide-excision repair, DNA gap filling"/>
    <property type="evidence" value="ECO:0007669"/>
    <property type="project" value="TreeGrafter"/>
</dbReference>
<feature type="region of interest" description="Disordered" evidence="9">
    <location>
        <begin position="1191"/>
        <end position="1317"/>
    </location>
</feature>
<dbReference type="PANTHER" id="PTHR45997">
    <property type="entry name" value="DNA LIGASE 4"/>
    <property type="match status" value="1"/>
</dbReference>
<dbReference type="VEuPathDB" id="FungiDB:An02g10370"/>
<dbReference type="Gene3D" id="1.10.3260.10">
    <property type="entry name" value="DNA ligase, ATP-dependent, N-terminal domain"/>
    <property type="match status" value="1"/>
</dbReference>
<dbReference type="VEuPathDB" id="FungiDB:ATCC64974_54320"/>
<accession>A0A505I9K9</accession>
<dbReference type="Pfam" id="PF12171">
    <property type="entry name" value="zf-C2H2_jaz"/>
    <property type="match status" value="1"/>
</dbReference>
<keyword evidence="6" id="KW-0862">Zinc</keyword>
<dbReference type="VEuPathDB" id="FungiDB:M747DRAFT_293538"/>
<name>A0A505I9K9_ASPNG</name>
<dbReference type="Pfam" id="PF04675">
    <property type="entry name" value="DNA_ligase_A_N"/>
    <property type="match status" value="1"/>
</dbReference>
<keyword evidence="7" id="KW-0067">ATP-binding</keyword>
<dbReference type="InterPro" id="IPR036236">
    <property type="entry name" value="Znf_C2H2_sf"/>
</dbReference>
<dbReference type="GO" id="GO:0000398">
    <property type="term" value="P:mRNA splicing, via spliceosome"/>
    <property type="evidence" value="ECO:0007669"/>
    <property type="project" value="InterPro"/>
</dbReference>
<dbReference type="GO" id="GO:0008270">
    <property type="term" value="F:zinc ion binding"/>
    <property type="evidence" value="ECO:0007669"/>
    <property type="project" value="UniProtKB-KW"/>
</dbReference>
<dbReference type="GO" id="GO:0003677">
    <property type="term" value="F:DNA binding"/>
    <property type="evidence" value="ECO:0007669"/>
    <property type="project" value="InterPro"/>
</dbReference>
<keyword evidence="5" id="KW-0863">Zinc-finger</keyword>
<dbReference type="VEuPathDB" id="FungiDB:ASPNIDRAFT2_1215416"/>
<evidence type="ECO:0000256" key="6">
    <source>
        <dbReference type="ARBA" id="ARBA00022833"/>
    </source>
</evidence>
<evidence type="ECO:0000256" key="8">
    <source>
        <dbReference type="ARBA" id="ARBA00023242"/>
    </source>
</evidence>
<dbReference type="EMBL" id="NKJJ02000003">
    <property type="protein sequence ID" value="TPR08753.1"/>
    <property type="molecule type" value="Genomic_DNA"/>
</dbReference>
<dbReference type="GO" id="GO:0032807">
    <property type="term" value="C:DNA ligase IV complex"/>
    <property type="evidence" value="ECO:0007669"/>
    <property type="project" value="TreeGrafter"/>
</dbReference>
<dbReference type="InterPro" id="IPR029710">
    <property type="entry name" value="LIG4"/>
</dbReference>
<keyword evidence="3" id="KW-0479">Metal-binding</keyword>
<dbReference type="PROSITE" id="PS00028">
    <property type="entry name" value="ZINC_FINGER_C2H2_1"/>
    <property type="match status" value="1"/>
</dbReference>
<evidence type="ECO:0000259" key="10">
    <source>
        <dbReference type="PROSITE" id="PS50160"/>
    </source>
</evidence>
<dbReference type="Pfam" id="PF01068">
    <property type="entry name" value="DNA_ligase_A_M"/>
    <property type="match status" value="1"/>
</dbReference>
<dbReference type="InterPro" id="IPR036599">
    <property type="entry name" value="DNA_ligase_N_sf"/>
</dbReference>
<comment type="similarity">
    <text evidence="1">Belongs to the ATP-dependent DNA ligase family.</text>
</comment>
<dbReference type="GO" id="GO:0003910">
    <property type="term" value="F:DNA ligase (ATP) activity"/>
    <property type="evidence" value="ECO:0007669"/>
    <property type="project" value="InterPro"/>
</dbReference>
<keyword evidence="4" id="KW-0547">Nucleotide-binding</keyword>
<evidence type="ECO:0000256" key="5">
    <source>
        <dbReference type="ARBA" id="ARBA00022771"/>
    </source>
</evidence>
<feature type="compositionally biased region" description="Polar residues" evidence="9">
    <location>
        <begin position="1279"/>
        <end position="1302"/>
    </location>
</feature>
<dbReference type="GO" id="GO:0003723">
    <property type="term" value="F:RNA binding"/>
    <property type="evidence" value="ECO:0007669"/>
    <property type="project" value="InterPro"/>
</dbReference>
<comment type="caution">
    <text evidence="11">The sequence shown here is derived from an EMBL/GenBank/DDBJ whole genome shotgun (WGS) entry which is preliminary data.</text>
</comment>
<dbReference type="PROSITE" id="PS50160">
    <property type="entry name" value="DNA_LIGASE_A3"/>
    <property type="match status" value="1"/>
</dbReference>
<dbReference type="InterPro" id="IPR022755">
    <property type="entry name" value="Znf_C2H2_jaz"/>
</dbReference>